<organism evidence="3 4">
    <name type="scientific">Streptomyces tanashiensis</name>
    <dbReference type="NCBI Taxonomy" id="67367"/>
    <lineage>
        <taxon>Bacteria</taxon>
        <taxon>Bacillati</taxon>
        <taxon>Actinomycetota</taxon>
        <taxon>Actinomycetes</taxon>
        <taxon>Kitasatosporales</taxon>
        <taxon>Streptomycetaceae</taxon>
        <taxon>Streptomyces</taxon>
    </lineage>
</organism>
<dbReference type="Pfam" id="PF00501">
    <property type="entry name" value="AMP-binding"/>
    <property type="match status" value="1"/>
</dbReference>
<feature type="region of interest" description="Disordered" evidence="1">
    <location>
        <begin position="262"/>
        <end position="302"/>
    </location>
</feature>
<reference evidence="3" key="1">
    <citation type="submission" date="2021-09" db="EMBL/GenBank/DDBJ databases">
        <title>Complete genome sequence and metabolic characterization of Streptomyces tanashiensis DSM 731 the producer of antibacterial Kalafungin and diverse secondary metabolites.</title>
        <authorList>
            <person name="Abbasi M.N."/>
            <person name="Anwar M.N."/>
            <person name="Alam K."/>
            <person name="Shoaib M."/>
            <person name="Lin Z."/>
            <person name="Hayat M."/>
            <person name="Ali M.I."/>
            <person name="Malik H.M.T."/>
            <person name="Ahmed I."/>
            <person name="Li A."/>
            <person name="Hailong Wang H."/>
            <person name="Zhang Y."/>
        </authorList>
    </citation>
    <scope>NUCLEOTIDE SEQUENCE</scope>
    <source>
        <strain evidence="3">Kala</strain>
    </source>
</reference>
<proteinExistence type="predicted"/>
<dbReference type="InterPro" id="IPR000873">
    <property type="entry name" value="AMP-dep_synth/lig_dom"/>
</dbReference>
<evidence type="ECO:0000313" key="4">
    <source>
        <dbReference type="Proteomes" id="UP001164506"/>
    </source>
</evidence>
<sequence>MIGSPFAPSLVIDPTGKTEMSNLATNLLNTASRYPCHPAVRWNQRSWTYMDLEEHSSHIAGGLLAHGVRPGDRVAIVVDDVPAFAALYYGALRVGAVAVLLDPELGPETIRHRVEVAGAHVVFAAEEGYGPLAPVVGASNGLCVPVGPAFMEQVVFWPRCPTLVRRQGDEPAVVLWPSTAPAGGGDAQSLELGHRTLRTAALRAVSDILVLSPGDTLLTTMPIHGLVGQTCGLNATVLAGAGFVQIDSADSNGVTMEIHRSRGRMGVTAPAAVSRGGKSSSGRGRRRRSQANVPQRAGSVAG</sequence>
<accession>A0ABY6QS12</accession>
<evidence type="ECO:0000259" key="2">
    <source>
        <dbReference type="Pfam" id="PF00501"/>
    </source>
</evidence>
<dbReference type="RefSeq" id="WP_267258267.1">
    <property type="nucleotide sequence ID" value="NZ_CP084204.1"/>
</dbReference>
<gene>
    <name evidence="3" type="ORF">LDH80_05905</name>
</gene>
<evidence type="ECO:0000256" key="1">
    <source>
        <dbReference type="SAM" id="MobiDB-lite"/>
    </source>
</evidence>
<dbReference type="InterPro" id="IPR042099">
    <property type="entry name" value="ANL_N_sf"/>
</dbReference>
<keyword evidence="4" id="KW-1185">Reference proteome</keyword>
<dbReference type="Gene3D" id="3.40.50.12780">
    <property type="entry name" value="N-terminal domain of ligase-like"/>
    <property type="match status" value="1"/>
</dbReference>
<protein>
    <submittedName>
        <fullName evidence="3">AMP-binding protein</fullName>
    </submittedName>
</protein>
<dbReference type="InterPro" id="IPR050237">
    <property type="entry name" value="ATP-dep_AMP-bd_enzyme"/>
</dbReference>
<dbReference type="EMBL" id="CP084204">
    <property type="protein sequence ID" value="UZX20271.1"/>
    <property type="molecule type" value="Genomic_DNA"/>
</dbReference>
<dbReference type="PANTHER" id="PTHR43767">
    <property type="entry name" value="LONG-CHAIN-FATTY-ACID--COA LIGASE"/>
    <property type="match status" value="1"/>
</dbReference>
<dbReference type="SUPFAM" id="SSF56801">
    <property type="entry name" value="Acetyl-CoA synthetase-like"/>
    <property type="match status" value="1"/>
</dbReference>
<evidence type="ECO:0000313" key="3">
    <source>
        <dbReference type="EMBL" id="UZX20271.1"/>
    </source>
</evidence>
<dbReference type="PANTHER" id="PTHR43767:SF12">
    <property type="entry name" value="AMP-DEPENDENT SYNTHETASE AND LIGASE"/>
    <property type="match status" value="1"/>
</dbReference>
<feature type="domain" description="AMP-dependent synthetase/ligase" evidence="2">
    <location>
        <begin position="30"/>
        <end position="126"/>
    </location>
</feature>
<dbReference type="Proteomes" id="UP001164506">
    <property type="component" value="Chromosome"/>
</dbReference>
<name>A0ABY6QS12_9ACTN</name>
<dbReference type="GeneID" id="95598958"/>